<dbReference type="PANTHER" id="PTHR43757">
    <property type="entry name" value="AMINOMETHYLTRANSFERASE"/>
    <property type="match status" value="1"/>
</dbReference>
<dbReference type="Pfam" id="PF16350">
    <property type="entry name" value="FAO_M"/>
    <property type="match status" value="1"/>
</dbReference>
<feature type="domain" description="Aminomethyltransferase C-terminal" evidence="4">
    <location>
        <begin position="726"/>
        <end position="805"/>
    </location>
</feature>
<evidence type="ECO:0000259" key="2">
    <source>
        <dbReference type="Pfam" id="PF01266"/>
    </source>
</evidence>
<protein>
    <submittedName>
        <fullName evidence="6">Glycine cleavage system T protein (Aminomethyltransferase)</fullName>
    </submittedName>
</protein>
<dbReference type="InterPro" id="IPR028896">
    <property type="entry name" value="GcvT/YgfZ/DmdA"/>
</dbReference>
<dbReference type="PROSITE" id="PS51257">
    <property type="entry name" value="PROKAR_LIPOPROTEIN"/>
    <property type="match status" value="1"/>
</dbReference>
<dbReference type="InterPro" id="IPR029043">
    <property type="entry name" value="GcvT/YgfZ_C"/>
</dbReference>
<evidence type="ECO:0000313" key="6">
    <source>
        <dbReference type="EMBL" id="CCG04403.1"/>
    </source>
</evidence>
<accession>H6RTZ3</accession>
<dbReference type="InterPro" id="IPR027266">
    <property type="entry name" value="TrmE/GcvT-like"/>
</dbReference>
<dbReference type="AlphaFoldDB" id="H6RTZ3"/>
<evidence type="ECO:0000259" key="4">
    <source>
        <dbReference type="Pfam" id="PF08669"/>
    </source>
</evidence>
<dbReference type="EMBL" id="FO117623">
    <property type="protein sequence ID" value="CCG04403.1"/>
    <property type="molecule type" value="Genomic_DNA"/>
</dbReference>
<feature type="domain" description="GCVT N-terminal" evidence="3">
    <location>
        <begin position="433"/>
        <end position="708"/>
    </location>
</feature>
<dbReference type="Proteomes" id="UP000007517">
    <property type="component" value="Chromosome"/>
</dbReference>
<feature type="domain" description="FAD dependent oxidoreductase" evidence="2">
    <location>
        <begin position="14"/>
        <end position="371"/>
    </location>
</feature>
<keyword evidence="7" id="KW-1185">Reference proteome</keyword>
<name>H6RTZ3_BLASD</name>
<dbReference type="InterPro" id="IPR013977">
    <property type="entry name" value="GcvT_C"/>
</dbReference>
<dbReference type="Pfam" id="PF01266">
    <property type="entry name" value="DAO"/>
    <property type="match status" value="1"/>
</dbReference>
<dbReference type="Pfam" id="PF08669">
    <property type="entry name" value="GCV_T_C"/>
    <property type="match status" value="1"/>
</dbReference>
<reference evidence="7" key="2">
    <citation type="submission" date="2012-02" db="EMBL/GenBank/DDBJ databases">
        <title>Complete genome sequence of Blastococcus saxobsidens strain DD2.</title>
        <authorList>
            <person name="Genoscope."/>
        </authorList>
    </citation>
    <scope>NUCLEOTIDE SEQUENCE [LARGE SCALE GENOMIC DNA]</scope>
    <source>
        <strain evidence="7">DD2</strain>
    </source>
</reference>
<dbReference type="Gene3D" id="3.30.9.10">
    <property type="entry name" value="D-Amino Acid Oxidase, subunit A, domain 2"/>
    <property type="match status" value="1"/>
</dbReference>
<dbReference type="OrthoDB" id="2055370at2"/>
<dbReference type="Pfam" id="PF01571">
    <property type="entry name" value="GCV_T"/>
    <property type="match status" value="1"/>
</dbReference>
<dbReference type="SUPFAM" id="SSF51905">
    <property type="entry name" value="FAD/NAD(P)-binding domain"/>
    <property type="match status" value="1"/>
</dbReference>
<keyword evidence="6" id="KW-0808">Transferase</keyword>
<dbReference type="Gene3D" id="3.30.1360.120">
    <property type="entry name" value="Probable tRNA modification gtpase trme, domain 1"/>
    <property type="match status" value="1"/>
</dbReference>
<dbReference type="SUPFAM" id="SSF101790">
    <property type="entry name" value="Aminomethyltransferase beta-barrel domain"/>
    <property type="match status" value="1"/>
</dbReference>
<dbReference type="KEGG" id="bsd:BLASA_3541"/>
<proteinExistence type="inferred from homology"/>
<dbReference type="Gene3D" id="2.40.30.110">
    <property type="entry name" value="Aminomethyltransferase beta-barrel domains"/>
    <property type="match status" value="1"/>
</dbReference>
<dbReference type="STRING" id="1146883.BLASA_3541"/>
<gene>
    <name evidence="6" type="ordered locus">BLASA_3541</name>
</gene>
<feature type="domain" description="FAD dependent oxidoreductase central" evidence="5">
    <location>
        <begin position="374"/>
        <end position="429"/>
    </location>
</feature>
<dbReference type="Gene3D" id="3.30.70.1400">
    <property type="entry name" value="Aminomethyltransferase beta-barrel domains"/>
    <property type="match status" value="1"/>
</dbReference>
<dbReference type="HOGENOM" id="CLU_007884_11_2_11"/>
<dbReference type="Gene3D" id="3.50.50.60">
    <property type="entry name" value="FAD/NAD(P)-binding domain"/>
    <property type="match status" value="1"/>
</dbReference>
<dbReference type="SUPFAM" id="SSF54373">
    <property type="entry name" value="FAD-linked reductases, C-terminal domain"/>
    <property type="match status" value="1"/>
</dbReference>
<dbReference type="RefSeq" id="WP_014377282.1">
    <property type="nucleotide sequence ID" value="NC_016943.1"/>
</dbReference>
<dbReference type="InterPro" id="IPR006222">
    <property type="entry name" value="GCVT_N"/>
</dbReference>
<dbReference type="GO" id="GO:0008168">
    <property type="term" value="F:methyltransferase activity"/>
    <property type="evidence" value="ECO:0007669"/>
    <property type="project" value="UniProtKB-KW"/>
</dbReference>
<dbReference type="GO" id="GO:0032259">
    <property type="term" value="P:methylation"/>
    <property type="evidence" value="ECO:0007669"/>
    <property type="project" value="UniProtKB-KW"/>
</dbReference>
<evidence type="ECO:0000256" key="1">
    <source>
        <dbReference type="ARBA" id="ARBA00008609"/>
    </source>
</evidence>
<dbReference type="InterPro" id="IPR032503">
    <property type="entry name" value="FAO_M"/>
</dbReference>
<organism evidence="6 7">
    <name type="scientific">Blastococcus saxobsidens (strain DD2)</name>
    <dbReference type="NCBI Taxonomy" id="1146883"/>
    <lineage>
        <taxon>Bacteria</taxon>
        <taxon>Bacillati</taxon>
        <taxon>Actinomycetota</taxon>
        <taxon>Actinomycetes</taxon>
        <taxon>Geodermatophilales</taxon>
        <taxon>Geodermatophilaceae</taxon>
        <taxon>Blastococcus</taxon>
    </lineage>
</organism>
<sequence length="813" mass="87217">MDMAPRRRSRVVPRVVVIGAGIVGCSLADEFTGRGWTDVTVLDRGPLFAAGGSSSHAPGLVFQTNPSKTLAEFARYTIGKLGGLELDGAPVFRPVGGLEVATTPERWADLARRHGLATSWGIEARLVDPGECARLHPLLDPGAVLGGLHVPSDGLAHAVPAGEAQARRAIDRGARFLARHRVTGVAEEHGRVSGVHTDQGFVPADVVVCAAGFWGPDVGGLAGLTVPLQPLAHQYATTAPVPALAGAVQEISAPILRHQDADLYYREHGDRIGIGSYGHRPMPVSAQDAEEHANSCLPFTPDDFADAWKQSLVLLPGLAETEVSAGINGVFSFTPDGMPLLGEHRDLPGFWVAEAVWVTHSAGVAKALAEWLVEGQPRTDVHECDLHRFVDVQLSPEYVAARGAQQFVEVYDVVHPLAPAAVLRSLRTSPFFPRQQELGAVLGEAGGWERPLWFEANAPLAEGLDLPPRDAWAARWWSPTVAAEALATRDRVALYDITPLTRIEVTGPGACDFLQRLTTNDVARPAGRVTYTLLLDAAGGIRSDLTVARLEEQRFQVGANGPLDLDWFRQHAPDDGSVQLRDTTAGTCGIGLWGPRSRDVLQSLTGTEVSHAAFGYFRARELFVGGVPVTALRVSYVGELGWELYTDAATGLRLWDVLWEAGHAHGMVAAGRRAFDSLRLEKGYRAWGVDMTTEHDPVEAGLEFAVRRGKGDFVGKEALDRRPHDRRLACLTLDDPATTVLGREPVRVGGTPVGYVTSAGFGYTIGRSIAYAWLPASLAEPGRAVTIDWFGEPVAATVAAEPPVDPSGARMRC</sequence>
<dbReference type="InterPro" id="IPR036188">
    <property type="entry name" value="FAD/NAD-bd_sf"/>
</dbReference>
<dbReference type="PANTHER" id="PTHR43757:SF2">
    <property type="entry name" value="AMINOMETHYLTRANSFERASE, MITOCHONDRIAL"/>
    <property type="match status" value="1"/>
</dbReference>
<evidence type="ECO:0000313" key="7">
    <source>
        <dbReference type="Proteomes" id="UP000007517"/>
    </source>
</evidence>
<comment type="similarity">
    <text evidence="1">Belongs to the GcvT family.</text>
</comment>
<dbReference type="eggNOG" id="COG0665">
    <property type="taxonomic scope" value="Bacteria"/>
</dbReference>
<evidence type="ECO:0000259" key="3">
    <source>
        <dbReference type="Pfam" id="PF01571"/>
    </source>
</evidence>
<dbReference type="SUPFAM" id="SSF103025">
    <property type="entry name" value="Folate-binding domain"/>
    <property type="match status" value="1"/>
</dbReference>
<keyword evidence="6" id="KW-0489">Methyltransferase</keyword>
<dbReference type="InterPro" id="IPR006076">
    <property type="entry name" value="FAD-dep_OxRdtase"/>
</dbReference>
<reference evidence="6 7" key="1">
    <citation type="journal article" date="2012" name="J. Bacteriol.">
        <title>Genome Sequence of Blastococcus saxobsidens DD2, a Stone-Inhabiting Bacterium.</title>
        <authorList>
            <person name="Chouaia B."/>
            <person name="Crotti E."/>
            <person name="Brusetti L."/>
            <person name="Daffonchio D."/>
            <person name="Essoussi I."/>
            <person name="Nouioui I."/>
            <person name="Sbissi I."/>
            <person name="Ghodhbane-Gtari F."/>
            <person name="Gtari M."/>
            <person name="Vacherie B."/>
            <person name="Barbe V."/>
            <person name="Medigue C."/>
            <person name="Gury J."/>
            <person name="Pujic P."/>
            <person name="Normand P."/>
        </authorList>
    </citation>
    <scope>NUCLEOTIDE SEQUENCE [LARGE SCALE GENOMIC DNA]</scope>
    <source>
        <strain evidence="6 7">DD2</strain>
    </source>
</reference>
<dbReference type="eggNOG" id="COG0404">
    <property type="taxonomic scope" value="Bacteria"/>
</dbReference>
<evidence type="ECO:0000259" key="5">
    <source>
        <dbReference type="Pfam" id="PF16350"/>
    </source>
</evidence>